<dbReference type="GO" id="GO:0000981">
    <property type="term" value="F:DNA-binding transcription factor activity, RNA polymerase II-specific"/>
    <property type="evidence" value="ECO:0007669"/>
    <property type="project" value="TreeGrafter"/>
</dbReference>
<dbReference type="Pfam" id="PF03902">
    <property type="entry name" value="Gal4_dimer"/>
    <property type="match status" value="1"/>
</dbReference>
<dbReference type="CDD" id="cd14654">
    <property type="entry name" value="ZIP_Gal4"/>
    <property type="match status" value="1"/>
</dbReference>
<dbReference type="GO" id="GO:0008270">
    <property type="term" value="F:zinc ion binding"/>
    <property type="evidence" value="ECO:0007669"/>
    <property type="project" value="InterPro"/>
</dbReference>
<evidence type="ECO:0000256" key="3">
    <source>
        <dbReference type="ARBA" id="ARBA00023242"/>
    </source>
</evidence>
<accession>A0A8H5KMJ8</accession>
<evidence type="ECO:0000259" key="7">
    <source>
        <dbReference type="SMART" id="SM00906"/>
    </source>
</evidence>
<organism evidence="8 9">
    <name type="scientific">Fusarium pseudoanthophilum</name>
    <dbReference type="NCBI Taxonomy" id="48495"/>
    <lineage>
        <taxon>Eukaryota</taxon>
        <taxon>Fungi</taxon>
        <taxon>Dikarya</taxon>
        <taxon>Ascomycota</taxon>
        <taxon>Pezizomycotina</taxon>
        <taxon>Sordariomycetes</taxon>
        <taxon>Hypocreomycetidae</taxon>
        <taxon>Hypocreales</taxon>
        <taxon>Nectriaceae</taxon>
        <taxon>Fusarium</taxon>
        <taxon>Fusarium fujikuroi species complex</taxon>
    </lineage>
</organism>
<dbReference type="InterPro" id="IPR007219">
    <property type="entry name" value="XnlR_reg_dom"/>
</dbReference>
<proteinExistence type="predicted"/>
<feature type="compositionally biased region" description="Polar residues" evidence="4">
    <location>
        <begin position="721"/>
        <end position="741"/>
    </location>
</feature>
<feature type="region of interest" description="Disordered" evidence="4">
    <location>
        <begin position="717"/>
        <end position="743"/>
    </location>
</feature>
<dbReference type="Gene3D" id="1.20.5.170">
    <property type="match status" value="1"/>
</dbReference>
<reference evidence="8 9" key="1">
    <citation type="submission" date="2020-05" db="EMBL/GenBank/DDBJ databases">
        <title>Identification and distribution of gene clusters putatively required for synthesis of sphingolipid metabolism inhibitors in phylogenetically diverse species of the filamentous fungus Fusarium.</title>
        <authorList>
            <person name="Kim H.-S."/>
            <person name="Busman M."/>
            <person name="Brown D.W."/>
            <person name="Divon H."/>
            <person name="Uhlig S."/>
            <person name="Proctor R.H."/>
        </authorList>
    </citation>
    <scope>NUCLEOTIDE SEQUENCE [LARGE SCALE GENOMIC DNA]</scope>
    <source>
        <strain evidence="8 9">NRRL 25211</strain>
    </source>
</reference>
<feature type="domain" description="Xylanolytic transcriptional activator regulatory" evidence="7">
    <location>
        <begin position="941"/>
        <end position="1015"/>
    </location>
</feature>
<protein>
    <submittedName>
        <fullName evidence="8">GAL4-transcription factor</fullName>
    </submittedName>
</protein>
<dbReference type="GO" id="GO:0000978">
    <property type="term" value="F:RNA polymerase II cis-regulatory region sequence-specific DNA binding"/>
    <property type="evidence" value="ECO:0007669"/>
    <property type="project" value="TreeGrafter"/>
</dbReference>
<dbReference type="AlphaFoldDB" id="A0A8H5KMJ8"/>
<dbReference type="Proteomes" id="UP000544095">
    <property type="component" value="Unassembled WGS sequence"/>
</dbReference>
<keyword evidence="3" id="KW-0539">Nucleus</keyword>
<feature type="signal peptide" evidence="6">
    <location>
        <begin position="1"/>
        <end position="21"/>
    </location>
</feature>
<feature type="compositionally biased region" description="Low complexity" evidence="4">
    <location>
        <begin position="166"/>
        <end position="179"/>
    </location>
</feature>
<dbReference type="GO" id="GO:0000435">
    <property type="term" value="P:positive regulation of transcription from RNA polymerase II promoter by galactose"/>
    <property type="evidence" value="ECO:0007669"/>
    <property type="project" value="TreeGrafter"/>
</dbReference>
<keyword evidence="9" id="KW-1185">Reference proteome</keyword>
<feature type="chain" id="PRO_5034707152" evidence="6">
    <location>
        <begin position="22"/>
        <end position="1280"/>
    </location>
</feature>
<dbReference type="InterPro" id="IPR051127">
    <property type="entry name" value="Fungal_SecMet_Regulators"/>
</dbReference>
<comment type="caution">
    <text evidence="8">The sequence shown here is derived from an EMBL/GenBank/DDBJ whole genome shotgun (WGS) entry which is preliminary data.</text>
</comment>
<keyword evidence="6" id="KW-0732">Signal</keyword>
<keyword evidence="1" id="KW-0805">Transcription regulation</keyword>
<evidence type="ECO:0000313" key="8">
    <source>
        <dbReference type="EMBL" id="KAF5577035.1"/>
    </source>
</evidence>
<dbReference type="PANTHER" id="PTHR47424:SF2">
    <property type="entry name" value="TRANSCRIPTION FACTOR DOMAIN-CONTAINING PROTEIN-RELATED"/>
    <property type="match status" value="1"/>
</dbReference>
<keyword evidence="5" id="KW-0472">Membrane</keyword>
<evidence type="ECO:0000256" key="6">
    <source>
        <dbReference type="SAM" id="SignalP"/>
    </source>
</evidence>
<keyword evidence="5" id="KW-1133">Transmembrane helix</keyword>
<keyword evidence="5" id="KW-0812">Transmembrane</keyword>
<gene>
    <name evidence="8" type="ORF">FPANT_10650</name>
</gene>
<evidence type="ECO:0000256" key="5">
    <source>
        <dbReference type="SAM" id="Phobius"/>
    </source>
</evidence>
<name>A0A8H5KMJ8_9HYPO</name>
<dbReference type="GO" id="GO:0006351">
    <property type="term" value="P:DNA-templated transcription"/>
    <property type="evidence" value="ECO:0007669"/>
    <property type="project" value="InterPro"/>
</dbReference>
<feature type="compositionally biased region" description="Polar residues" evidence="4">
    <location>
        <begin position="180"/>
        <end position="192"/>
    </location>
</feature>
<keyword evidence="2" id="KW-0804">Transcription</keyword>
<dbReference type="EMBL" id="JAAOAR010000611">
    <property type="protein sequence ID" value="KAF5577035.1"/>
    <property type="molecule type" value="Genomic_DNA"/>
</dbReference>
<dbReference type="InterPro" id="IPR005600">
    <property type="entry name" value="Gal4_dimer_dom"/>
</dbReference>
<feature type="region of interest" description="Disordered" evidence="4">
    <location>
        <begin position="138"/>
        <end position="192"/>
    </location>
</feature>
<evidence type="ECO:0000256" key="2">
    <source>
        <dbReference type="ARBA" id="ARBA00023163"/>
    </source>
</evidence>
<dbReference type="SMART" id="SM00906">
    <property type="entry name" value="Fungal_trans"/>
    <property type="match status" value="1"/>
</dbReference>
<evidence type="ECO:0000256" key="4">
    <source>
        <dbReference type="SAM" id="MobiDB-lite"/>
    </source>
</evidence>
<feature type="transmembrane region" description="Helical" evidence="5">
    <location>
        <begin position="1170"/>
        <end position="1190"/>
    </location>
</feature>
<sequence>MRIQPASWLFLLGTQLLTVASSPLEPPCRGNASMDTDNYRRGEGTCERPVTIVTVWMPQPSSSTVNGDISSRIRTNHDSVAASNTPVRWPPKGTDLSGVATSTLATPRPPALTSRSSLPTTIQTSVLVESGSSVLATIPDSQMTSHEPQKPSDRSTYAMDGGAVVSNTPTTTLPSHSSSVNTLRDGQVTTVPKSSTIHITENPEQTNTAAVIPFITPVTTAVPDPQRSGNGIKIPCNMWFFDLCLAPIGGWSFALPPGIYPPGPPPIPKIDPVVPIEVDIKGSIPWPGFIIDPDGNPTFSSKPESFLVDGTTTSTTAERTISTCGTIYGCDVADDSISNTISSTTTASTETPTVTGVLLKWEKWDIDEYTENQLTEIADKAQARLDKKFGKISSPTLQATTNKLAGASPPTLTSDPIGVPSSPGFSCVSTATYTECGDPGNPEACVQAPTCASWVDTAAITMTTPDMRPSCNAGYKAYSATAHAAIPTQGGPLKFLIPVADDQGSDWNFVIGGNDAKNAVESWKVGNDNNTEIESGIGGNDLEIRWNVPDDSNGTYVELQLQASEIAEKNVTFTANGGITPCMPDCRDNATTTTDIDGMICTHYPCHPTVCEQGPVPEPQATCELVRKDVLFWPLYFDVSIAANGHSWMDDGGKKLKKEIQSHTLEKSQHAIIAGAKSSDYLTRVERRLANVERLFHQLLPDVDINEALASRGVEVPADASQPNTSVSPPINPSSPDTPVQASGAISDAVPAESDGFDWQEDVDELTDGMASLSVEPRGAGYLGPTAGVFFLRSLLLWTGHSRPFMGSSPEVLRPYAGVESSSQLSNSVTSRQVIEQLVNGYFEVYHRSYPFVHEPTFRAQLHEVIQRPNQRSWQMLLYTIMALGAWCLNSDNSELDDELYHLALSFGDAECLFGSADLTFVQALILFSNLSQKRNKPNTGSNFLGLATRMALSLGLHRELPEWNISLLQREMRRRVWWGLYMFDSGASTTFGRPILLPGEEAMDVRPVLNIDDEDLTSGTKVHPEEVNRPTLYSGMKYQSDLHVKSNYISNRLLSSSCVAPEDALSMDATLDKWSSTLPEYLSLDHHVPSAEPAFYFNRSRLWWRFWNLKIIIFRQQFLKRAIGKGDPSVTVPDNEVDDKCMSIAIRAASDTIASIDQYTKERQRTRLVTWYSIYFTFHASLVIVLAILSNSESPDMPKWQEDVDTVRHIFRGVFADNELATRCANIIDVILPDPLLATSDWANVQLDPMLMDFSTWPATSADEFASVLGWPDWANFTQ</sequence>
<evidence type="ECO:0000256" key="1">
    <source>
        <dbReference type="ARBA" id="ARBA00023015"/>
    </source>
</evidence>
<dbReference type="CDD" id="cd12148">
    <property type="entry name" value="fungal_TF_MHR"/>
    <property type="match status" value="1"/>
</dbReference>
<dbReference type="GO" id="GO:0005634">
    <property type="term" value="C:nucleus"/>
    <property type="evidence" value="ECO:0007669"/>
    <property type="project" value="TreeGrafter"/>
</dbReference>
<dbReference type="PANTHER" id="PTHR47424">
    <property type="entry name" value="REGULATORY PROTEIN GAL4"/>
    <property type="match status" value="1"/>
</dbReference>
<evidence type="ECO:0000313" key="9">
    <source>
        <dbReference type="Proteomes" id="UP000544095"/>
    </source>
</evidence>
<dbReference type="Pfam" id="PF04082">
    <property type="entry name" value="Fungal_trans"/>
    <property type="match status" value="1"/>
</dbReference>